<keyword evidence="4 6" id="KW-0326">Glycosidase</keyword>
<keyword evidence="12" id="KW-1185">Reference proteome</keyword>
<dbReference type="InterPro" id="IPR001701">
    <property type="entry name" value="Glyco_hydro_9"/>
</dbReference>
<reference evidence="12" key="1">
    <citation type="submission" date="2017-09" db="EMBL/GenBank/DDBJ databases">
        <authorList>
            <person name="Feng G."/>
            <person name="Zhu H."/>
        </authorList>
    </citation>
    <scope>NUCLEOTIDE SEQUENCE [LARGE SCALE GENOMIC DNA]</scope>
    <source>
        <strain evidence="12">1PNM-20</strain>
    </source>
</reference>
<protein>
    <recommendedName>
        <fullName evidence="8">Endoglucanase</fullName>
        <ecNumber evidence="8">3.2.1.4</ecNumber>
    </recommendedName>
</protein>
<dbReference type="Pfam" id="PF00759">
    <property type="entry name" value="Glyco_hydro_9"/>
    <property type="match status" value="1"/>
</dbReference>
<dbReference type="EMBL" id="NSLI01000005">
    <property type="protein sequence ID" value="PAX06740.1"/>
    <property type="molecule type" value="Genomic_DNA"/>
</dbReference>
<comment type="catalytic activity">
    <reaction evidence="8">
        <text>Endohydrolysis of (1-&gt;4)-beta-D-glucosidic linkages in cellulose, lichenin and cereal beta-D-glucans.</text>
        <dbReference type="EC" id="3.2.1.4"/>
    </reaction>
</comment>
<dbReference type="InterPro" id="IPR033126">
    <property type="entry name" value="Glyco_hydro_9_Asp/Glu_AS"/>
</dbReference>
<feature type="active site" evidence="6">
    <location>
        <position position="517"/>
    </location>
</feature>
<organism evidence="11 12">
    <name type="scientific">Sphingomonas lenta</name>
    <dbReference type="NCBI Taxonomy" id="1141887"/>
    <lineage>
        <taxon>Bacteria</taxon>
        <taxon>Pseudomonadati</taxon>
        <taxon>Pseudomonadota</taxon>
        <taxon>Alphaproteobacteria</taxon>
        <taxon>Sphingomonadales</taxon>
        <taxon>Sphingomonadaceae</taxon>
        <taxon>Sphingomonas</taxon>
    </lineage>
</organism>
<dbReference type="InterPro" id="IPR012341">
    <property type="entry name" value="6hp_glycosidase-like_sf"/>
</dbReference>
<dbReference type="RefSeq" id="WP_095999485.1">
    <property type="nucleotide sequence ID" value="NZ_NSLI01000005.1"/>
</dbReference>
<keyword evidence="2 6" id="KW-0378">Hydrolase</keyword>
<comment type="caution">
    <text evidence="11">The sequence shown here is derived from an EMBL/GenBank/DDBJ whole genome shotgun (WGS) entry which is preliminary data.</text>
</comment>
<keyword evidence="8" id="KW-0732">Signal</keyword>
<dbReference type="InterPro" id="IPR014756">
    <property type="entry name" value="Ig_E-set"/>
</dbReference>
<evidence type="ECO:0000259" key="10">
    <source>
        <dbReference type="Pfam" id="PF02927"/>
    </source>
</evidence>
<dbReference type="SUPFAM" id="SSF48208">
    <property type="entry name" value="Six-hairpin glycosidases"/>
    <property type="match status" value="1"/>
</dbReference>
<dbReference type="GO" id="GO:0030245">
    <property type="term" value="P:cellulose catabolic process"/>
    <property type="evidence" value="ECO:0007669"/>
    <property type="project" value="UniProtKB-KW"/>
</dbReference>
<dbReference type="Gene3D" id="1.50.10.10">
    <property type="match status" value="1"/>
</dbReference>
<dbReference type="PANTHER" id="PTHR22298">
    <property type="entry name" value="ENDO-1,4-BETA-GLUCANASE"/>
    <property type="match status" value="1"/>
</dbReference>
<dbReference type="InterPro" id="IPR008928">
    <property type="entry name" value="6-hairpin_glycosidase_sf"/>
</dbReference>
<dbReference type="EC" id="3.2.1.4" evidence="8"/>
<dbReference type="AlphaFoldDB" id="A0A2A2SC21"/>
<evidence type="ECO:0000259" key="9">
    <source>
        <dbReference type="Pfam" id="PF00759"/>
    </source>
</evidence>
<sequence length="596" mass="64140">MKKLAALLAAPLIVSATDPVAIHVNQLGYLPAGPKRAVVASPSRAPLAWRLLDARGRTAAQGRTTVAGDDAASGDHVHLADFGGVRAPGEYRLSVGGVATRPFPIRPDVYRSLARASLNFFYQQRAGTPIEAAHAGGAQWARAAGHPNEVAACFSGPDQRGTVWPGCLYKLDVTGGWYDAGDHGKYVVNGGISLWTLLNLHEVAASFPDGSAALPEAGNGVPDLLDEARWEMEFLLRMQVPDGTRLALPVGPQDQQKPLRLTPVHAGGMAHHKIADRNWTALPTIPAEDREERLLYPPSTAATLNLAAVAAQCARIWRSIDPAFAARCLSAAQRAWTAALRNPEVYAAQGFTGSGGYGDWDLSDEFHWAAAELYATTGAPAYLDRLRRSPLFTAPLESEPSWPEVAALGTITLATAPGVPDAVTKSQRALLVAAADRFLAERDRSGYRIPYATTRYPWGSNSNVLNRAMILLLAHRFTGDTRYRAGAIDAADYVLGRNPLDQSYVSGFGWNPLRNPHHRFWAPSLDPKLPGPPPGVLSGGPNNTAWADDVARSMQGKCAPQRCWRDDVNGFAMNEVAINWNAPLVWVAAYLDATAR</sequence>
<feature type="domain" description="Glycoside hydrolase family 9" evidence="9">
    <location>
        <begin position="110"/>
        <end position="587"/>
    </location>
</feature>
<evidence type="ECO:0000313" key="11">
    <source>
        <dbReference type="EMBL" id="PAX06740.1"/>
    </source>
</evidence>
<feature type="active site" evidence="7">
    <location>
        <position position="575"/>
    </location>
</feature>
<accession>A0A2A2SC21</accession>
<keyword evidence="8" id="KW-0136">Cellulose degradation</keyword>
<feature type="signal peptide" evidence="8">
    <location>
        <begin position="1"/>
        <end position="16"/>
    </location>
</feature>
<evidence type="ECO:0000256" key="4">
    <source>
        <dbReference type="ARBA" id="ARBA00023295"/>
    </source>
</evidence>
<dbReference type="Pfam" id="PF02927">
    <property type="entry name" value="CelD_N"/>
    <property type="match status" value="1"/>
</dbReference>
<evidence type="ECO:0000256" key="2">
    <source>
        <dbReference type="ARBA" id="ARBA00022801"/>
    </source>
</evidence>
<gene>
    <name evidence="11" type="ORF">CKY28_16595</name>
</gene>
<evidence type="ECO:0000256" key="7">
    <source>
        <dbReference type="PROSITE-ProRule" id="PRU10060"/>
    </source>
</evidence>
<comment type="similarity">
    <text evidence="1 6 8">Belongs to the glycosyl hydrolase 9 (cellulase E) family.</text>
</comment>
<dbReference type="GO" id="GO:0008810">
    <property type="term" value="F:cellulase activity"/>
    <property type="evidence" value="ECO:0007669"/>
    <property type="project" value="UniProtKB-EC"/>
</dbReference>
<dbReference type="SUPFAM" id="SSF81296">
    <property type="entry name" value="E set domains"/>
    <property type="match status" value="1"/>
</dbReference>
<feature type="domain" description="Cellulase Ig-like" evidence="10">
    <location>
        <begin position="21"/>
        <end position="98"/>
    </location>
</feature>
<dbReference type="InterPro" id="IPR013783">
    <property type="entry name" value="Ig-like_fold"/>
</dbReference>
<evidence type="ECO:0000256" key="8">
    <source>
        <dbReference type="RuleBase" id="RU361166"/>
    </source>
</evidence>
<dbReference type="InterPro" id="IPR018221">
    <property type="entry name" value="Glyco_hydro_9_His_AS"/>
</dbReference>
<proteinExistence type="inferred from homology"/>
<feature type="active site" evidence="7">
    <location>
        <position position="566"/>
    </location>
</feature>
<name>A0A2A2SC21_9SPHN</name>
<dbReference type="InterPro" id="IPR004197">
    <property type="entry name" value="Cellulase_Ig-like"/>
</dbReference>
<dbReference type="OrthoDB" id="9808897at2"/>
<keyword evidence="5 6" id="KW-0624">Polysaccharide degradation</keyword>
<evidence type="ECO:0000313" key="12">
    <source>
        <dbReference type="Proteomes" id="UP000218151"/>
    </source>
</evidence>
<feature type="chain" id="PRO_5011828255" description="Endoglucanase" evidence="8">
    <location>
        <begin position="17"/>
        <end position="596"/>
    </location>
</feature>
<evidence type="ECO:0000256" key="5">
    <source>
        <dbReference type="ARBA" id="ARBA00023326"/>
    </source>
</evidence>
<evidence type="ECO:0000256" key="1">
    <source>
        <dbReference type="ARBA" id="ARBA00007072"/>
    </source>
</evidence>
<dbReference type="CDD" id="cd02850">
    <property type="entry name" value="E_set_Cellulase_N"/>
    <property type="match status" value="1"/>
</dbReference>
<dbReference type="Gene3D" id="2.60.40.10">
    <property type="entry name" value="Immunoglobulins"/>
    <property type="match status" value="1"/>
</dbReference>
<keyword evidence="3 6" id="KW-0119">Carbohydrate metabolism</keyword>
<dbReference type="PROSITE" id="PS00592">
    <property type="entry name" value="GH9_2"/>
    <property type="match status" value="1"/>
</dbReference>
<dbReference type="Proteomes" id="UP000218151">
    <property type="component" value="Unassembled WGS sequence"/>
</dbReference>
<evidence type="ECO:0000256" key="3">
    <source>
        <dbReference type="ARBA" id="ARBA00023277"/>
    </source>
</evidence>
<evidence type="ECO:0000256" key="6">
    <source>
        <dbReference type="PROSITE-ProRule" id="PRU10059"/>
    </source>
</evidence>
<dbReference type="PROSITE" id="PS00698">
    <property type="entry name" value="GH9_3"/>
    <property type="match status" value="1"/>
</dbReference>